<evidence type="ECO:0000256" key="6">
    <source>
        <dbReference type="ARBA" id="ARBA00022737"/>
    </source>
</evidence>
<dbReference type="InterPro" id="IPR019734">
    <property type="entry name" value="TPR_rpt"/>
</dbReference>
<comment type="pathway">
    <text evidence="1">Protein modification; protein glycosylation.</text>
</comment>
<name>A0ABR9VT71_9SYNC</name>
<dbReference type="SUPFAM" id="SSF81901">
    <property type="entry name" value="HCP-like"/>
    <property type="match status" value="1"/>
</dbReference>
<organism evidence="10 11">
    <name type="scientific">Synechocystis salina LEGE 00031</name>
    <dbReference type="NCBI Taxonomy" id="1828736"/>
    <lineage>
        <taxon>Bacteria</taxon>
        <taxon>Bacillati</taxon>
        <taxon>Cyanobacteriota</taxon>
        <taxon>Cyanophyceae</taxon>
        <taxon>Synechococcales</taxon>
        <taxon>Merismopediaceae</taxon>
        <taxon>Synechocystis</taxon>
    </lineage>
</organism>
<dbReference type="Pfam" id="PF13432">
    <property type="entry name" value="TPR_16"/>
    <property type="match status" value="1"/>
</dbReference>
<dbReference type="RefSeq" id="WP_194020127.1">
    <property type="nucleotide sequence ID" value="NZ_JADEVV010000033.1"/>
</dbReference>
<keyword evidence="4" id="KW-0328">Glycosyltransferase</keyword>
<gene>
    <name evidence="10" type="ORF">IQ217_12045</name>
</gene>
<feature type="repeat" description="TPR" evidence="8">
    <location>
        <begin position="229"/>
        <end position="262"/>
    </location>
</feature>
<dbReference type="SUPFAM" id="SSF53756">
    <property type="entry name" value="UDP-Glycosyltransferase/glycogen phosphorylase"/>
    <property type="match status" value="1"/>
</dbReference>
<accession>A0ABR9VT71</accession>
<proteinExistence type="inferred from homology"/>
<dbReference type="InterPro" id="IPR029489">
    <property type="entry name" value="OGT/SEC/SPY_C"/>
</dbReference>
<dbReference type="InterPro" id="IPR051939">
    <property type="entry name" value="Glycosyltr_41/O-GlcNAc_trsf"/>
</dbReference>
<evidence type="ECO:0000259" key="9">
    <source>
        <dbReference type="Pfam" id="PF13844"/>
    </source>
</evidence>
<dbReference type="SUPFAM" id="SSF48452">
    <property type="entry name" value="TPR-like"/>
    <property type="match status" value="1"/>
</dbReference>
<evidence type="ECO:0000256" key="1">
    <source>
        <dbReference type="ARBA" id="ARBA00004922"/>
    </source>
</evidence>
<evidence type="ECO:0000313" key="11">
    <source>
        <dbReference type="Proteomes" id="UP000658720"/>
    </source>
</evidence>
<sequence length="862" mass="99980">MKNSDQLQWIISLIEQADYGNATDYLEQILEVNPGNSTTFCCLVLAYILMGEPEAADATWINQLINADEETIKNTSLELCQLLEQWIVKTLNNQQLDQAKSMYLALRSIDEEYHNPALQDLLINEIIFLGQKLESINKYKEAIEIYLEVLDLNGKQNEVYYQLAYSYYKLENYTEAKKWAYRAIKSGYRLGDSHYLMGIIAEGLEDYVLANTSYQNAKIFYLNNNHNDASKYHLAGKCAEKLGSSSSANEYYKKSITLQPNTLAFYLSLAELYEKQQQYEQQISVFGDALVYFPRHTQVFAKLGQAYLHLGQTNLANYYLGYSYYYSDELGSLSQALEHLKSFFDNYFNHELVDFNFYRDLSKCYLVSNYTKDALNILRLALDLFKDKEFTINRLIQSTFPILYSSLQEINFYRQNFALNLAETCQLKPISSSEKIDFLESLITGSNFYLSYQGRNDTILQKKYGKWIQDNLKKILPEWTNQNRLTQKCENLLSRKIRIGLISFRLRGLGLLYLGWVRYLNHERFHITVYDFINSSEKTDAGLVEDFTRYSDQLVTVSINCLSGMDIANRLISDNLDILIYTELGLDPILNLLCHLRLAPIQCTTWAHPITSGSPAIDYYLSSQLMEPHNSQRHYTEKLIKLPNIAFPLPPVDFIPDNKSRTDFGLENDKIIYLCSQSLFKYLPQHDWIFPEIAQRSNNFCFVFVDPPNGPMVTKFFQQRLETTFGCLNLKYQDYCHFLPRLNNADFMNLNLVADIFLDCLSWSGGLTTRQAIGCNLPIVTCPGKFMRARHSYAMLKMIDVTDTIASNAEEYIKMAVKLGLDDQWREQIRSKMKYNKQKLFNDRDCIRGLESFFIEAVAKIK</sequence>
<feature type="repeat" description="TPR" evidence="8">
    <location>
        <begin position="263"/>
        <end position="296"/>
    </location>
</feature>
<dbReference type="PROSITE" id="PS50005">
    <property type="entry name" value="TPR"/>
    <property type="match status" value="2"/>
</dbReference>
<evidence type="ECO:0000256" key="8">
    <source>
        <dbReference type="PROSITE-ProRule" id="PRU00339"/>
    </source>
</evidence>
<dbReference type="Pfam" id="PF13844">
    <property type="entry name" value="Glyco_transf_41"/>
    <property type="match status" value="2"/>
</dbReference>
<feature type="domain" description="O-GlcNAc transferase C-terminal" evidence="9">
    <location>
        <begin position="660"/>
        <end position="843"/>
    </location>
</feature>
<reference evidence="10 11" key="1">
    <citation type="submission" date="2020-10" db="EMBL/GenBank/DDBJ databases">
        <authorList>
            <person name="Castelo-Branco R."/>
            <person name="Eusebio N."/>
            <person name="Adriana R."/>
            <person name="Vieira A."/>
            <person name="Brugerolle De Fraissinette N."/>
            <person name="Rezende De Castro R."/>
            <person name="Schneider M.P."/>
            <person name="Vasconcelos V."/>
            <person name="Leao P.N."/>
        </authorList>
    </citation>
    <scope>NUCLEOTIDE SEQUENCE [LARGE SCALE GENOMIC DNA]</scope>
    <source>
        <strain evidence="10 11">LEGE 00031</strain>
    </source>
</reference>
<comment type="caution">
    <text evidence="10">The sequence shown here is derived from an EMBL/GenBank/DDBJ whole genome shotgun (WGS) entry which is preliminary data.</text>
</comment>
<dbReference type="SMART" id="SM00028">
    <property type="entry name" value="TPR"/>
    <property type="match status" value="6"/>
</dbReference>
<dbReference type="EMBL" id="JADEVV010000033">
    <property type="protein sequence ID" value="MBE9254554.1"/>
    <property type="molecule type" value="Genomic_DNA"/>
</dbReference>
<dbReference type="Gene3D" id="3.40.50.11380">
    <property type="match status" value="1"/>
</dbReference>
<protein>
    <recommendedName>
        <fullName evidence="3">protein O-GlcNAc transferase</fullName>
        <ecNumber evidence="3">2.4.1.255</ecNumber>
    </recommendedName>
</protein>
<feature type="domain" description="O-GlcNAc transferase C-terminal" evidence="9">
    <location>
        <begin position="522"/>
        <end position="646"/>
    </location>
</feature>
<dbReference type="EC" id="2.4.1.255" evidence="3"/>
<evidence type="ECO:0000256" key="7">
    <source>
        <dbReference type="ARBA" id="ARBA00022803"/>
    </source>
</evidence>
<dbReference type="Gene3D" id="1.25.40.10">
    <property type="entry name" value="Tetratricopeptide repeat domain"/>
    <property type="match status" value="1"/>
</dbReference>
<evidence type="ECO:0000256" key="5">
    <source>
        <dbReference type="ARBA" id="ARBA00022679"/>
    </source>
</evidence>
<keyword evidence="7 8" id="KW-0802">TPR repeat</keyword>
<dbReference type="Gene3D" id="3.40.50.2000">
    <property type="entry name" value="Glycogen Phosphorylase B"/>
    <property type="match status" value="1"/>
</dbReference>
<comment type="similarity">
    <text evidence="2">Belongs to the glycosyltransferase 41 family. O-GlcNAc transferase subfamily.</text>
</comment>
<dbReference type="PANTHER" id="PTHR44835:SF1">
    <property type="entry name" value="PROTEIN O-GLCNAC TRANSFERASE"/>
    <property type="match status" value="1"/>
</dbReference>
<evidence type="ECO:0000313" key="10">
    <source>
        <dbReference type="EMBL" id="MBE9254554.1"/>
    </source>
</evidence>
<dbReference type="PANTHER" id="PTHR44835">
    <property type="entry name" value="UDP-N-ACETYLGLUCOSAMINE--PEPTIDE N-ACETYLGLUCOSAMINYLTRANSFERASE SPINDLY-RELATED"/>
    <property type="match status" value="1"/>
</dbReference>
<evidence type="ECO:0000256" key="4">
    <source>
        <dbReference type="ARBA" id="ARBA00022676"/>
    </source>
</evidence>
<keyword evidence="5" id="KW-0808">Transferase</keyword>
<evidence type="ECO:0000256" key="2">
    <source>
        <dbReference type="ARBA" id="ARBA00005386"/>
    </source>
</evidence>
<dbReference type="InterPro" id="IPR011990">
    <property type="entry name" value="TPR-like_helical_dom_sf"/>
</dbReference>
<dbReference type="Pfam" id="PF13181">
    <property type="entry name" value="TPR_8"/>
    <property type="match status" value="1"/>
</dbReference>
<dbReference type="Proteomes" id="UP000658720">
    <property type="component" value="Unassembled WGS sequence"/>
</dbReference>
<keyword evidence="11" id="KW-1185">Reference proteome</keyword>
<keyword evidence="6" id="KW-0677">Repeat</keyword>
<evidence type="ECO:0000256" key="3">
    <source>
        <dbReference type="ARBA" id="ARBA00011970"/>
    </source>
</evidence>